<reference evidence="2" key="3">
    <citation type="submission" date="2022-01" db="UniProtKB">
        <authorList>
            <consortium name="EnsemblPlants"/>
        </authorList>
    </citation>
    <scope>IDENTIFICATION</scope>
    <source>
        <strain evidence="2">subsp. vulgare</strain>
    </source>
</reference>
<protein>
    <submittedName>
        <fullName evidence="2">Uncharacterized protein</fullName>
    </submittedName>
</protein>
<evidence type="ECO:0000256" key="1">
    <source>
        <dbReference type="SAM" id="MobiDB-lite"/>
    </source>
</evidence>
<dbReference type="Gramene" id="HORVU.MOREX.r3.2HG0184660.1">
    <property type="protein sequence ID" value="HORVU.MOREX.r3.2HG0184660.1.CDS1"/>
    <property type="gene ID" value="HORVU.MOREX.r3.2HG0184660"/>
</dbReference>
<name>A0A8I6XNA5_HORVV</name>
<sequence>MGFLDGKTKQTTAQKQERRVKVRVEPPGYSYHEFELPASHLRSRHFASLMAKAKKEHGVEGEVVVSMTCVLEDFLKAMVNTAIRAPFPPNRWRGAPPSPSPGRRRILGWFSARSH</sequence>
<evidence type="ECO:0000313" key="2">
    <source>
        <dbReference type="EnsemblPlants" id="HORVU.MOREX.r3.2HG0184660.1.CDS1"/>
    </source>
</evidence>
<organism evidence="2 3">
    <name type="scientific">Hordeum vulgare subsp. vulgare</name>
    <name type="common">Domesticated barley</name>
    <dbReference type="NCBI Taxonomy" id="112509"/>
    <lineage>
        <taxon>Eukaryota</taxon>
        <taxon>Viridiplantae</taxon>
        <taxon>Streptophyta</taxon>
        <taxon>Embryophyta</taxon>
        <taxon>Tracheophyta</taxon>
        <taxon>Spermatophyta</taxon>
        <taxon>Magnoliopsida</taxon>
        <taxon>Liliopsida</taxon>
        <taxon>Poales</taxon>
        <taxon>Poaceae</taxon>
        <taxon>BOP clade</taxon>
        <taxon>Pooideae</taxon>
        <taxon>Triticodae</taxon>
        <taxon>Triticeae</taxon>
        <taxon>Hordeinae</taxon>
        <taxon>Hordeum</taxon>
    </lineage>
</organism>
<accession>A0A8I6XNA5</accession>
<dbReference type="EnsemblPlants" id="HORVU.MOREX.r3.2HG0184660.1">
    <property type="protein sequence ID" value="HORVU.MOREX.r3.2HG0184660.1.CDS1"/>
    <property type="gene ID" value="HORVU.MOREX.r3.2HG0184660"/>
</dbReference>
<feature type="region of interest" description="Disordered" evidence="1">
    <location>
        <begin position="1"/>
        <end position="20"/>
    </location>
</feature>
<reference evidence="3" key="1">
    <citation type="journal article" date="2012" name="Nature">
        <title>A physical, genetic and functional sequence assembly of the barley genome.</title>
        <authorList>
            <consortium name="The International Barley Genome Sequencing Consortium"/>
            <person name="Mayer K.F."/>
            <person name="Waugh R."/>
            <person name="Brown J.W."/>
            <person name="Schulman A."/>
            <person name="Langridge P."/>
            <person name="Platzer M."/>
            <person name="Fincher G.B."/>
            <person name="Muehlbauer G.J."/>
            <person name="Sato K."/>
            <person name="Close T.J."/>
            <person name="Wise R.P."/>
            <person name="Stein N."/>
        </authorList>
    </citation>
    <scope>NUCLEOTIDE SEQUENCE [LARGE SCALE GENOMIC DNA]</scope>
    <source>
        <strain evidence="3">cv. Morex</strain>
    </source>
</reference>
<proteinExistence type="predicted"/>
<reference evidence="2" key="2">
    <citation type="submission" date="2020-10" db="EMBL/GenBank/DDBJ databases">
        <authorList>
            <person name="Scholz U."/>
            <person name="Mascher M."/>
            <person name="Fiebig A."/>
        </authorList>
    </citation>
    <scope>NUCLEOTIDE SEQUENCE [LARGE SCALE GENOMIC DNA]</scope>
    <source>
        <strain evidence="2">cv. Morex</strain>
    </source>
</reference>
<keyword evidence="3" id="KW-1185">Reference proteome</keyword>
<dbReference type="AlphaFoldDB" id="A0A8I6XNA5"/>
<dbReference type="Proteomes" id="UP000011116">
    <property type="component" value="Chromosome 2H"/>
</dbReference>
<evidence type="ECO:0000313" key="3">
    <source>
        <dbReference type="Proteomes" id="UP000011116"/>
    </source>
</evidence>